<dbReference type="Pfam" id="PF02749">
    <property type="entry name" value="QRPTase_N"/>
    <property type="match status" value="1"/>
</dbReference>
<dbReference type="InterPro" id="IPR037128">
    <property type="entry name" value="Quinolinate_PRibosylTase_N_sf"/>
</dbReference>
<reference evidence="16" key="1">
    <citation type="journal article" date="2020" name="mSystems">
        <title>Genome- and Community-Level Interaction Insights into Carbon Utilization and Element Cycling Functions of Hydrothermarchaeota in Hydrothermal Sediment.</title>
        <authorList>
            <person name="Zhou Z."/>
            <person name="Liu Y."/>
            <person name="Xu W."/>
            <person name="Pan J."/>
            <person name="Luo Z.H."/>
            <person name="Li M."/>
        </authorList>
    </citation>
    <scope>NUCLEOTIDE SEQUENCE [LARGE SCALE GENOMIC DNA]</scope>
    <source>
        <strain evidence="16">SpSt-70</strain>
    </source>
</reference>
<accession>A0A7V3ZJH6</accession>
<feature type="domain" description="Quinolinate phosphoribosyl transferase C-terminal" evidence="14">
    <location>
        <begin position="112"/>
        <end position="277"/>
    </location>
</feature>
<dbReference type="NCBIfam" id="TIGR00078">
    <property type="entry name" value="nadC"/>
    <property type="match status" value="1"/>
</dbReference>
<name>A0A7V3ZJH6_DICTH</name>
<proteinExistence type="inferred from homology"/>
<comment type="catalytic activity">
    <reaction evidence="10">
        <text>nicotinate beta-D-ribonucleotide + CO2 + diphosphate = quinolinate + 5-phospho-alpha-D-ribose 1-diphosphate + 2 H(+)</text>
        <dbReference type="Rhea" id="RHEA:12733"/>
        <dbReference type="ChEBI" id="CHEBI:15378"/>
        <dbReference type="ChEBI" id="CHEBI:16526"/>
        <dbReference type="ChEBI" id="CHEBI:29959"/>
        <dbReference type="ChEBI" id="CHEBI:33019"/>
        <dbReference type="ChEBI" id="CHEBI:57502"/>
        <dbReference type="ChEBI" id="CHEBI:58017"/>
        <dbReference type="EC" id="2.4.2.19"/>
    </reaction>
</comment>
<evidence type="ECO:0000256" key="10">
    <source>
        <dbReference type="ARBA" id="ARBA00047445"/>
    </source>
</evidence>
<comment type="function">
    <text evidence="1">Involved in the catabolism of quinolinic acid (QA).</text>
</comment>
<evidence type="ECO:0000256" key="3">
    <source>
        <dbReference type="ARBA" id="ARBA00009400"/>
    </source>
</evidence>
<dbReference type="EMBL" id="DTDV01000017">
    <property type="protein sequence ID" value="HGK24010.1"/>
    <property type="molecule type" value="Genomic_DNA"/>
</dbReference>
<gene>
    <name evidence="16" type="primary">nadC</name>
    <name evidence="16" type="ORF">ENU78_06220</name>
</gene>
<evidence type="ECO:0000259" key="15">
    <source>
        <dbReference type="Pfam" id="PF02749"/>
    </source>
</evidence>
<dbReference type="InterPro" id="IPR022412">
    <property type="entry name" value="Quinolinate_PRibosylTrfase_N"/>
</dbReference>
<dbReference type="InterPro" id="IPR002638">
    <property type="entry name" value="Quinolinate_PRibosylTrfase_C"/>
</dbReference>
<comment type="subunit">
    <text evidence="4">Hexamer formed by 3 homodimers.</text>
</comment>
<evidence type="ECO:0000256" key="4">
    <source>
        <dbReference type="ARBA" id="ARBA00011218"/>
    </source>
</evidence>
<keyword evidence="8 12" id="KW-0808">Transferase</keyword>
<evidence type="ECO:0000256" key="1">
    <source>
        <dbReference type="ARBA" id="ARBA00003237"/>
    </source>
</evidence>
<evidence type="ECO:0000256" key="5">
    <source>
        <dbReference type="ARBA" id="ARBA00011944"/>
    </source>
</evidence>
<dbReference type="GO" id="GO:0005737">
    <property type="term" value="C:cytoplasm"/>
    <property type="evidence" value="ECO:0007669"/>
    <property type="project" value="TreeGrafter"/>
</dbReference>
<dbReference type="CDD" id="cd01572">
    <property type="entry name" value="QPRTase"/>
    <property type="match status" value="1"/>
</dbReference>
<evidence type="ECO:0000259" key="14">
    <source>
        <dbReference type="Pfam" id="PF01729"/>
    </source>
</evidence>
<organism evidence="16">
    <name type="scientific">Dictyoglomus thermophilum</name>
    <dbReference type="NCBI Taxonomy" id="14"/>
    <lineage>
        <taxon>Bacteria</taxon>
        <taxon>Pseudomonadati</taxon>
        <taxon>Dictyoglomota</taxon>
        <taxon>Dictyoglomia</taxon>
        <taxon>Dictyoglomales</taxon>
        <taxon>Dictyoglomaceae</taxon>
        <taxon>Dictyoglomus</taxon>
    </lineage>
</organism>
<dbReference type="SUPFAM" id="SSF54675">
    <property type="entry name" value="Nicotinate/Quinolinate PRTase N-terminal domain-like"/>
    <property type="match status" value="1"/>
</dbReference>
<dbReference type="InterPro" id="IPR004393">
    <property type="entry name" value="NadC"/>
</dbReference>
<dbReference type="Gene3D" id="3.20.20.70">
    <property type="entry name" value="Aldolase class I"/>
    <property type="match status" value="1"/>
</dbReference>
<dbReference type="GO" id="GO:0004514">
    <property type="term" value="F:nicotinate-nucleotide diphosphorylase (carboxylating) activity"/>
    <property type="evidence" value="ECO:0007669"/>
    <property type="project" value="UniProtKB-EC"/>
</dbReference>
<dbReference type="Pfam" id="PF01729">
    <property type="entry name" value="QRPTase_C"/>
    <property type="match status" value="1"/>
</dbReference>
<dbReference type="PANTHER" id="PTHR32179">
    <property type="entry name" value="NICOTINATE-NUCLEOTIDE PYROPHOSPHORYLASE [CARBOXYLATING]"/>
    <property type="match status" value="1"/>
</dbReference>
<dbReference type="UniPathway" id="UPA00253">
    <property type="reaction ID" value="UER00331"/>
</dbReference>
<dbReference type="GO" id="GO:0009435">
    <property type="term" value="P:NAD+ biosynthetic process"/>
    <property type="evidence" value="ECO:0007669"/>
    <property type="project" value="UniProtKB-UniPathway"/>
</dbReference>
<dbReference type="SUPFAM" id="SSF51690">
    <property type="entry name" value="Nicotinate/Quinolinate PRTase C-terminal domain-like"/>
    <property type="match status" value="1"/>
</dbReference>
<comment type="caution">
    <text evidence="16">The sequence shown here is derived from an EMBL/GenBank/DDBJ whole genome shotgun (WGS) entry which is preliminary data.</text>
</comment>
<evidence type="ECO:0000256" key="7">
    <source>
        <dbReference type="ARBA" id="ARBA00022676"/>
    </source>
</evidence>
<evidence type="ECO:0000256" key="12">
    <source>
        <dbReference type="PIRNR" id="PIRNR006250"/>
    </source>
</evidence>
<keyword evidence="7 12" id="KW-0328">Glycosyltransferase</keyword>
<sequence length="279" mass="31292">MKSIPYLHLKKIVEEALEEDIGFGDITTESIVPEDMNSKAVIIAKEEGILAGLPVAKAVFKTLESSVEFKELKKDGDKIKEGDIILEIIGKTKTILMGERTALNFIQRLSGIATYTRKCVDMVRPYGVKILDTRKTTPTLRILEKYAVKIGGGENHRFALYDMVLIKDNHIRVAGSIKEAIRRVRENVSHVYKIEVEVSNLEELKEALETQVDIVLLDNMDYETLKEAINMAKGKVLIEVSGKISMEDLEKIAKLGVDFISMGKLTHSFKSLDLSLEIL</sequence>
<feature type="coiled-coil region" evidence="13">
    <location>
        <begin position="191"/>
        <end position="218"/>
    </location>
</feature>
<evidence type="ECO:0000256" key="9">
    <source>
        <dbReference type="ARBA" id="ARBA00033102"/>
    </source>
</evidence>
<comment type="similarity">
    <text evidence="3 12">Belongs to the NadC/ModD family.</text>
</comment>
<dbReference type="InterPro" id="IPR027277">
    <property type="entry name" value="NadC/ModD"/>
</dbReference>
<dbReference type="EC" id="2.4.2.19" evidence="5"/>
<dbReference type="PIRSF" id="PIRSF006250">
    <property type="entry name" value="NadC_ModD"/>
    <property type="match status" value="1"/>
</dbReference>
<evidence type="ECO:0000256" key="11">
    <source>
        <dbReference type="ARBA" id="ARBA00069173"/>
    </source>
</evidence>
<dbReference type="AlphaFoldDB" id="A0A7V3ZJH6"/>
<comment type="pathway">
    <text evidence="2">Cofactor biosynthesis; NAD(+) biosynthesis; nicotinate D-ribonucleotide from quinolinate: step 1/1.</text>
</comment>
<dbReference type="InterPro" id="IPR013785">
    <property type="entry name" value="Aldolase_TIM"/>
</dbReference>
<protein>
    <recommendedName>
        <fullName evidence="11">Probable nicotinate-nucleotide pyrophosphorylase [carboxylating]</fullName>
        <ecNumber evidence="5">2.4.2.19</ecNumber>
    </recommendedName>
    <alternativeName>
        <fullName evidence="9">Quinolinate phosphoribosyltransferase [decarboxylating]</fullName>
    </alternativeName>
</protein>
<dbReference type="FunFam" id="3.90.1170.20:FF:000001">
    <property type="entry name" value="Nicotinate-nucleotide diphosphorylase (Carboxylating)"/>
    <property type="match status" value="1"/>
</dbReference>
<evidence type="ECO:0000256" key="13">
    <source>
        <dbReference type="SAM" id="Coils"/>
    </source>
</evidence>
<dbReference type="GO" id="GO:0034213">
    <property type="term" value="P:quinolinate catabolic process"/>
    <property type="evidence" value="ECO:0007669"/>
    <property type="project" value="TreeGrafter"/>
</dbReference>
<keyword evidence="6" id="KW-0662">Pyridine nucleotide biosynthesis</keyword>
<evidence type="ECO:0000313" key="16">
    <source>
        <dbReference type="EMBL" id="HGK24010.1"/>
    </source>
</evidence>
<dbReference type="FunFam" id="3.20.20.70:FF:000030">
    <property type="entry name" value="Nicotinate-nucleotide pyrophosphorylase, carboxylating"/>
    <property type="match status" value="1"/>
</dbReference>
<keyword evidence="13" id="KW-0175">Coiled coil</keyword>
<dbReference type="PANTHER" id="PTHR32179:SF3">
    <property type="entry name" value="NICOTINATE-NUCLEOTIDE PYROPHOSPHORYLASE [CARBOXYLATING]"/>
    <property type="match status" value="1"/>
</dbReference>
<evidence type="ECO:0000256" key="8">
    <source>
        <dbReference type="ARBA" id="ARBA00022679"/>
    </source>
</evidence>
<evidence type="ECO:0000256" key="2">
    <source>
        <dbReference type="ARBA" id="ARBA00004893"/>
    </source>
</evidence>
<feature type="domain" description="Quinolinate phosphoribosyl transferase N-terminal" evidence="15">
    <location>
        <begin position="25"/>
        <end position="110"/>
    </location>
</feature>
<dbReference type="Gene3D" id="3.90.1170.20">
    <property type="entry name" value="Quinolinate phosphoribosyl transferase, N-terminal domain"/>
    <property type="match status" value="1"/>
</dbReference>
<evidence type="ECO:0000256" key="6">
    <source>
        <dbReference type="ARBA" id="ARBA00022642"/>
    </source>
</evidence>
<dbReference type="OMA" id="DIVMCDN"/>
<dbReference type="InterPro" id="IPR036068">
    <property type="entry name" value="Nicotinate_pribotase-like_C"/>
</dbReference>